<dbReference type="GO" id="GO:0103075">
    <property type="term" value="F:indole-3-pyruvate monooxygenase activity"/>
    <property type="evidence" value="ECO:0007669"/>
    <property type="project" value="UniProtKB-EC"/>
</dbReference>
<sequence>MASVVVIVGAKNVSVNHGVLVTGRGNSGMEIAHDFDTHGATTTISVRSPVHIVNKELVYLGIMTQLKFLRMKFVDWIIGFLAWLKFGDRSNYGIVRPNLSPFMQKSITGLSPTTEVGTVEKIKDGDGAHMLTSDRLPAPRIRHHWKGKNGAYSAPVD</sequence>
<reference evidence="5" key="1">
    <citation type="submission" date="2020-01" db="EMBL/GenBank/DDBJ databases">
        <title>Genome sequence of Kobresia littledalei, the first chromosome-level genome in the family Cyperaceae.</title>
        <authorList>
            <person name="Qu G."/>
        </authorList>
    </citation>
    <scope>NUCLEOTIDE SEQUENCE</scope>
    <source>
        <strain evidence="5">C.B.Clarke</strain>
        <tissue evidence="5">Leaf</tissue>
    </source>
</reference>
<keyword evidence="5" id="KW-0670">Pyruvate</keyword>
<evidence type="ECO:0000256" key="3">
    <source>
        <dbReference type="ARBA" id="ARBA00039148"/>
    </source>
</evidence>
<keyword evidence="2" id="KW-0560">Oxidoreductase</keyword>
<accession>A0A833RU94</accession>
<evidence type="ECO:0000313" key="6">
    <source>
        <dbReference type="Proteomes" id="UP000623129"/>
    </source>
</evidence>
<evidence type="ECO:0000256" key="2">
    <source>
        <dbReference type="ARBA" id="ARBA00023002"/>
    </source>
</evidence>
<evidence type="ECO:0000313" key="5">
    <source>
        <dbReference type="EMBL" id="KAF3341901.1"/>
    </source>
</evidence>
<comment type="catalytic activity">
    <reaction evidence="4">
        <text>indole-3-pyruvate + NADPH + O2 + H(+) = (indol-3-yl)acetate + CO2 + NADP(+) + H2O</text>
        <dbReference type="Rhea" id="RHEA:34331"/>
        <dbReference type="ChEBI" id="CHEBI:15377"/>
        <dbReference type="ChEBI" id="CHEBI:15378"/>
        <dbReference type="ChEBI" id="CHEBI:15379"/>
        <dbReference type="ChEBI" id="CHEBI:16526"/>
        <dbReference type="ChEBI" id="CHEBI:17640"/>
        <dbReference type="ChEBI" id="CHEBI:30854"/>
        <dbReference type="ChEBI" id="CHEBI:57783"/>
        <dbReference type="ChEBI" id="CHEBI:58349"/>
        <dbReference type="EC" id="1.14.13.168"/>
    </reaction>
</comment>
<dbReference type="Proteomes" id="UP000623129">
    <property type="component" value="Unassembled WGS sequence"/>
</dbReference>
<dbReference type="PANTHER" id="PTHR43539">
    <property type="entry name" value="FLAVIN-BINDING MONOOXYGENASE-LIKE PROTEIN (AFU_ORTHOLOGUE AFUA_4G09220)"/>
    <property type="match status" value="1"/>
</dbReference>
<dbReference type="SUPFAM" id="SSF51905">
    <property type="entry name" value="FAD/NAD(P)-binding domain"/>
    <property type="match status" value="1"/>
</dbReference>
<dbReference type="EC" id="1.14.13.168" evidence="3"/>
<dbReference type="GO" id="GO:0050660">
    <property type="term" value="F:flavin adenine dinucleotide binding"/>
    <property type="evidence" value="ECO:0007669"/>
    <property type="project" value="TreeGrafter"/>
</dbReference>
<dbReference type="AlphaFoldDB" id="A0A833RU94"/>
<dbReference type="EMBL" id="SWLB01000001">
    <property type="protein sequence ID" value="KAF3341901.1"/>
    <property type="molecule type" value="Genomic_DNA"/>
</dbReference>
<proteinExistence type="inferred from homology"/>
<keyword evidence="6" id="KW-1185">Reference proteome</keyword>
<comment type="caution">
    <text evidence="5">The sequence shown here is derived from an EMBL/GenBank/DDBJ whole genome shotgun (WGS) entry which is preliminary data.</text>
</comment>
<name>A0A833RU94_9POAL</name>
<dbReference type="OrthoDB" id="66881at2759"/>
<evidence type="ECO:0000256" key="1">
    <source>
        <dbReference type="ARBA" id="ARBA00009183"/>
    </source>
</evidence>
<evidence type="ECO:0000256" key="4">
    <source>
        <dbReference type="ARBA" id="ARBA00047707"/>
    </source>
</evidence>
<dbReference type="PANTHER" id="PTHR43539:SF9">
    <property type="entry name" value="INDOLE-3-PYRUVATE MONOOXYGENASE YUCCA11-RELATED"/>
    <property type="match status" value="1"/>
</dbReference>
<protein>
    <recommendedName>
        <fullName evidence="3">indole-3-pyruvate monooxygenase</fullName>
        <ecNumber evidence="3">1.14.13.168</ecNumber>
    </recommendedName>
</protein>
<keyword evidence="5" id="KW-0503">Monooxygenase</keyword>
<dbReference type="InterPro" id="IPR036188">
    <property type="entry name" value="FAD/NAD-bd_sf"/>
</dbReference>
<comment type="similarity">
    <text evidence="1">Belongs to the FMO family.</text>
</comment>
<organism evidence="5 6">
    <name type="scientific">Carex littledalei</name>
    <dbReference type="NCBI Taxonomy" id="544730"/>
    <lineage>
        <taxon>Eukaryota</taxon>
        <taxon>Viridiplantae</taxon>
        <taxon>Streptophyta</taxon>
        <taxon>Embryophyta</taxon>
        <taxon>Tracheophyta</taxon>
        <taxon>Spermatophyta</taxon>
        <taxon>Magnoliopsida</taxon>
        <taxon>Liliopsida</taxon>
        <taxon>Poales</taxon>
        <taxon>Cyperaceae</taxon>
        <taxon>Cyperoideae</taxon>
        <taxon>Cariceae</taxon>
        <taxon>Carex</taxon>
        <taxon>Carex subgen. Euthyceras</taxon>
    </lineage>
</organism>
<gene>
    <name evidence="5" type="ORF">FCM35_KLT00539</name>
</gene>
<dbReference type="InterPro" id="IPR050982">
    <property type="entry name" value="Auxin_biosynth/cation_transpt"/>
</dbReference>